<keyword evidence="4" id="KW-1185">Reference proteome</keyword>
<organism evidence="3 4">
    <name type="scientific">Thermoanaerobacter italicus (strain DSM 9252 / Ab9)</name>
    <dbReference type="NCBI Taxonomy" id="580331"/>
    <lineage>
        <taxon>Bacteria</taxon>
        <taxon>Bacillati</taxon>
        <taxon>Bacillota</taxon>
        <taxon>Clostridia</taxon>
        <taxon>Thermoanaerobacterales</taxon>
        <taxon>Thermoanaerobacteraceae</taxon>
        <taxon>Thermoanaerobacter</taxon>
    </lineage>
</organism>
<keyword evidence="1 3" id="KW-0378">Hydrolase</keyword>
<evidence type="ECO:0000256" key="1">
    <source>
        <dbReference type="ARBA" id="ARBA00022801"/>
    </source>
</evidence>
<dbReference type="OrthoDB" id="6381507at2"/>
<dbReference type="GO" id="GO:0005975">
    <property type="term" value="P:carbohydrate metabolic process"/>
    <property type="evidence" value="ECO:0007669"/>
    <property type="project" value="InterPro"/>
</dbReference>
<dbReference type="RefSeq" id="WP_012995704.1">
    <property type="nucleotide sequence ID" value="NC_013921.1"/>
</dbReference>
<dbReference type="HOGENOM" id="CLU_038720_1_0_9"/>
<dbReference type="InterPro" id="IPR010905">
    <property type="entry name" value="Glyco_hydro_88"/>
</dbReference>
<dbReference type="eggNOG" id="COG4225">
    <property type="taxonomic scope" value="Bacteria"/>
</dbReference>
<keyword evidence="2" id="KW-0175">Coiled coil</keyword>
<evidence type="ECO:0000256" key="2">
    <source>
        <dbReference type="SAM" id="Coils"/>
    </source>
</evidence>
<evidence type="ECO:0000313" key="3">
    <source>
        <dbReference type="EMBL" id="ADD02984.1"/>
    </source>
</evidence>
<reference evidence="3" key="1">
    <citation type="submission" date="2010-02" db="EMBL/GenBank/DDBJ databases">
        <title>Complete sequence of Thermoanaerobacter italicus Ab9.</title>
        <authorList>
            <consortium name="US DOE Joint Genome Institute"/>
            <person name="Lucas S."/>
            <person name="Copeland A."/>
            <person name="Lapidus A."/>
            <person name="Cheng J.-F."/>
            <person name="Bruce D."/>
            <person name="Goodwin L."/>
            <person name="Pitluck S."/>
            <person name="Chertkov O."/>
            <person name="Detter J.C."/>
            <person name="Han C."/>
            <person name="Tapia R."/>
            <person name="Land M."/>
            <person name="Hauser L."/>
            <person name="Kyrpides N."/>
            <person name="Mikhailova N."/>
            <person name="Hemme C.L."/>
            <person name="Woyke T."/>
        </authorList>
    </citation>
    <scope>NUCLEOTIDE SEQUENCE [LARGE SCALE GENOMIC DNA]</scope>
    <source>
        <strain evidence="3">Ab9</strain>
    </source>
</reference>
<dbReference type="Proteomes" id="UP000001552">
    <property type="component" value="Chromosome"/>
</dbReference>
<dbReference type="CAZy" id="GH105">
    <property type="family name" value="Glycoside Hydrolase Family 105"/>
</dbReference>
<dbReference type="AlphaFoldDB" id="D3T432"/>
<dbReference type="Gene3D" id="1.50.10.10">
    <property type="match status" value="1"/>
</dbReference>
<dbReference type="EMBL" id="CP001936">
    <property type="protein sequence ID" value="ADD02984.1"/>
    <property type="molecule type" value="Genomic_DNA"/>
</dbReference>
<dbReference type="Pfam" id="PF07470">
    <property type="entry name" value="Glyco_hydro_88"/>
    <property type="match status" value="1"/>
</dbReference>
<gene>
    <name evidence="3" type="ordered locus">Thit_1739</name>
</gene>
<dbReference type="SUPFAM" id="SSF48208">
    <property type="entry name" value="Six-hairpin glycosidases"/>
    <property type="match status" value="1"/>
</dbReference>
<dbReference type="KEGG" id="tit:Thit_1739"/>
<accession>D3T432</accession>
<dbReference type="PANTHER" id="PTHR33886">
    <property type="entry name" value="UNSATURATED RHAMNOGALACTURONAN HYDROLASE (EUROFUNG)"/>
    <property type="match status" value="1"/>
</dbReference>
<evidence type="ECO:0000313" key="4">
    <source>
        <dbReference type="Proteomes" id="UP000001552"/>
    </source>
</evidence>
<dbReference type="InterPro" id="IPR052043">
    <property type="entry name" value="PolySaccharide_Degr_Enz"/>
</dbReference>
<dbReference type="GO" id="GO:0016787">
    <property type="term" value="F:hydrolase activity"/>
    <property type="evidence" value="ECO:0007669"/>
    <property type="project" value="UniProtKB-KW"/>
</dbReference>
<dbReference type="PANTHER" id="PTHR33886:SF8">
    <property type="entry name" value="UNSATURATED RHAMNOGALACTURONAN HYDROLASE (EUROFUNG)"/>
    <property type="match status" value="1"/>
</dbReference>
<sequence length="372" mass="44392">MIQRKEIIERFIREYITNYKPYKEKWNYEDGCVLKGARDLYKITRDEEYKNFVLNYMYKYIDEDGNIKGYNMKDYNLDDINSGKVLFDLYELTQDERFRKAIEHLYQQILTQPRTKEGNFWHKKIYPNQVWLDGLYMVMPFYTKYEKIFGNKKRIADICSQFINVRRRMWNAEKGLYYHGYDESRKERWANKKTGLSPNFWGRAIGWFVMALVDVLEELDEKIMREYKNLTEECKDLQNIFKEAIEGLLQYQDPDTGMWYQVVDKIKAEGNYFETSATLMFAYSILKGCRLEFLPNEYRNYGLKAFTGTIDKYLLYSEGKYKLGGICSVAGLGNVPYRDGSYEYYISEKVVFDDPKGVGAFLMAYSEVLFVL</sequence>
<protein>
    <submittedName>
        <fullName evidence="3">Glycosyl hydrolase family 88</fullName>
    </submittedName>
</protein>
<dbReference type="InterPro" id="IPR012341">
    <property type="entry name" value="6hp_glycosidase-like_sf"/>
</dbReference>
<proteinExistence type="predicted"/>
<dbReference type="InterPro" id="IPR008928">
    <property type="entry name" value="6-hairpin_glycosidase_sf"/>
</dbReference>
<feature type="coiled-coil region" evidence="2">
    <location>
        <begin position="213"/>
        <end position="247"/>
    </location>
</feature>
<name>D3T432_THEIA</name>